<keyword evidence="2" id="KW-0812">Transmembrane</keyword>
<dbReference type="EMBL" id="JAPCWZ010000010">
    <property type="protein sequence ID" value="KAK8848534.1"/>
    <property type="molecule type" value="Genomic_DNA"/>
</dbReference>
<organism evidence="3 4">
    <name type="scientific">Apiospora arundinis</name>
    <dbReference type="NCBI Taxonomy" id="335852"/>
    <lineage>
        <taxon>Eukaryota</taxon>
        <taxon>Fungi</taxon>
        <taxon>Dikarya</taxon>
        <taxon>Ascomycota</taxon>
        <taxon>Pezizomycotina</taxon>
        <taxon>Sordariomycetes</taxon>
        <taxon>Xylariomycetidae</taxon>
        <taxon>Amphisphaeriales</taxon>
        <taxon>Apiosporaceae</taxon>
        <taxon>Apiospora</taxon>
    </lineage>
</organism>
<keyword evidence="2" id="KW-0472">Membrane</keyword>
<evidence type="ECO:0000256" key="2">
    <source>
        <dbReference type="SAM" id="Phobius"/>
    </source>
</evidence>
<feature type="transmembrane region" description="Helical" evidence="2">
    <location>
        <begin position="226"/>
        <end position="246"/>
    </location>
</feature>
<feature type="compositionally biased region" description="Basic residues" evidence="1">
    <location>
        <begin position="1"/>
        <end position="16"/>
    </location>
</feature>
<feature type="transmembrane region" description="Helical" evidence="2">
    <location>
        <begin position="89"/>
        <end position="111"/>
    </location>
</feature>
<reference evidence="3 4" key="1">
    <citation type="journal article" date="2024" name="IMA Fungus">
        <title>Apiospora arundinis, a panoply of carbohydrate-active enzymes and secondary metabolites.</title>
        <authorList>
            <person name="Sorensen T."/>
            <person name="Petersen C."/>
            <person name="Muurmann A.T."/>
            <person name="Christiansen J.V."/>
            <person name="Brundto M.L."/>
            <person name="Overgaard C.K."/>
            <person name="Boysen A.T."/>
            <person name="Wollenberg R.D."/>
            <person name="Larsen T.O."/>
            <person name="Sorensen J.L."/>
            <person name="Nielsen K.L."/>
            <person name="Sondergaard T.E."/>
        </authorList>
    </citation>
    <scope>NUCLEOTIDE SEQUENCE [LARGE SCALE GENOMIC DNA]</scope>
    <source>
        <strain evidence="3 4">AAU 773</strain>
    </source>
</reference>
<protein>
    <recommendedName>
        <fullName evidence="5">Actin cortical patch SUR7/pH-response regulator PalI</fullName>
    </recommendedName>
</protein>
<evidence type="ECO:0000313" key="3">
    <source>
        <dbReference type="EMBL" id="KAK8848534.1"/>
    </source>
</evidence>
<feature type="transmembrane region" description="Helical" evidence="2">
    <location>
        <begin position="319"/>
        <end position="339"/>
    </location>
</feature>
<evidence type="ECO:0000256" key="1">
    <source>
        <dbReference type="SAM" id="MobiDB-lite"/>
    </source>
</evidence>
<evidence type="ECO:0000313" key="4">
    <source>
        <dbReference type="Proteomes" id="UP001390339"/>
    </source>
</evidence>
<proteinExistence type="predicted"/>
<accession>A0ABR2HLA7</accession>
<feature type="region of interest" description="Disordered" evidence="1">
    <location>
        <begin position="1"/>
        <end position="42"/>
    </location>
</feature>
<name>A0ABR2HLA7_9PEZI</name>
<evidence type="ECO:0008006" key="5">
    <source>
        <dbReference type="Google" id="ProtNLM"/>
    </source>
</evidence>
<feature type="transmembrane region" description="Helical" evidence="2">
    <location>
        <begin position="258"/>
        <end position="280"/>
    </location>
</feature>
<sequence>MPVPKGKKAKAIRPTKKPGVGNKKPKSRPAPAPPLPQHQGHHQVNHQVNYQGYHQAYHQDYNQNYQYNDLSYTEKANGRLGALKKQKKSAALAVFVFLTYIASIIMGGFIAGGCSTAMAKNLFLAELHVNQTHDIYFRVGYFGGCLSVANLNTSSTSTTNTSTSNEPQVHCVTNMRTTDPEDLGEEFWEDLHLPAATQASVQDALNATLPYTRQLQSEVFFWSPPVLHMAFFFLSGIILFVASTAASGASLQRPAYKAVVLTGVIMGAFALGLALTATIGTTQMLNSLLLPLGGGSEAKTAIAAKAPVYMRRGGLLNGLQSGLVAVVTIFYVLIGALFVRRRK</sequence>
<keyword evidence="2" id="KW-1133">Transmembrane helix</keyword>
<gene>
    <name evidence="3" type="ORF">PGQ11_015014</name>
</gene>
<dbReference type="Proteomes" id="UP001390339">
    <property type="component" value="Unassembled WGS sequence"/>
</dbReference>
<comment type="caution">
    <text evidence="3">The sequence shown here is derived from an EMBL/GenBank/DDBJ whole genome shotgun (WGS) entry which is preliminary data.</text>
</comment>
<keyword evidence="4" id="KW-1185">Reference proteome</keyword>